<dbReference type="InterPro" id="IPR023296">
    <property type="entry name" value="Glyco_hydro_beta-prop_sf"/>
</dbReference>
<keyword evidence="3 8" id="KW-0378">Hydrolase</keyword>
<dbReference type="PANTHER" id="PTHR43772:SF2">
    <property type="entry name" value="PUTATIVE (AFU_ORTHOLOGUE AFUA_2G04480)-RELATED"/>
    <property type="match status" value="1"/>
</dbReference>
<dbReference type="CDD" id="cd08983">
    <property type="entry name" value="GH43_Bt3655-like"/>
    <property type="match status" value="1"/>
</dbReference>
<sequence>MIGRKERSLRSFPQGGEFSLSIHGNRYSGYLMAHFIGEQPDGEQVYFSYSEDGLHWKDLNAGLPALRSELGEKGVRDPFLVRDPQENKFYLIATDLRIANGKGWGAAVEAGSRDIIVWESGDLVSWSAPRAITVGVDGAGCVWAPEAIYDEESGDFLVYWASATQLPHEQERKQKIYSSRTKDFRSFAPAELYIERDNHVIDTTMIAHGGAYYRYSKDETTKTILVEKGSSLHKDAFVPVQAPALEQLYGVEGPQIYKRSGREEWCLIVDRFAEGKGYLPLLTSDLDSGEFRVLADEEFDLGRSKKRHGGVLPITAEECGRLLAAYGDGHQALPGQFADPDLAKFGDRYYLYPTTDGFTGWSGGSFSVFSSSDLREWKDEGVILDLAAGDVPWAVGSAWAPAIASKDGEYFFYFCGKTPSGVSAIGVATAPSPTGPFRAEPEPLLTMDQMERLGIAMGQTIDPSVYVEEDGTAYLLFGNGHGAIVQLTDDRVGVVEETMANIDGLHEFREAVAVLKRGGLYHFTWSCDDTGSEDYRVHYGTSERLYGPIAYRGTILEKNNELDMLGTGHHSILHEPDADRYWIAYHRFVTPLTRLPDGKGYHRETCISPLRFGADGLMEPVRLELGLELIEKS</sequence>
<dbReference type="CDD" id="cd18828">
    <property type="entry name" value="GH43_BT3675-like"/>
    <property type="match status" value="1"/>
</dbReference>
<dbReference type="Gene3D" id="2.115.10.20">
    <property type="entry name" value="Glycosyl hydrolase domain, family 43"/>
    <property type="match status" value="2"/>
</dbReference>
<evidence type="ECO:0000313" key="9">
    <source>
        <dbReference type="Proteomes" id="UP000234789"/>
    </source>
</evidence>
<organism evidence="8 9">
    <name type="scientific">Paenibacillus pasadenensis</name>
    <dbReference type="NCBI Taxonomy" id="217090"/>
    <lineage>
        <taxon>Bacteria</taxon>
        <taxon>Bacillati</taxon>
        <taxon>Bacillota</taxon>
        <taxon>Bacilli</taxon>
        <taxon>Bacillales</taxon>
        <taxon>Paenibacillaceae</taxon>
        <taxon>Paenibacillus</taxon>
    </lineage>
</organism>
<evidence type="ECO:0000313" key="8">
    <source>
        <dbReference type="EMBL" id="PLT44200.1"/>
    </source>
</evidence>
<evidence type="ECO:0000256" key="5">
    <source>
        <dbReference type="ARBA" id="ARBA00023295"/>
    </source>
</evidence>
<feature type="active site" description="Proton acceptor" evidence="6">
    <location>
        <position position="339"/>
    </location>
</feature>
<dbReference type="GO" id="GO:0045493">
    <property type="term" value="P:xylan catabolic process"/>
    <property type="evidence" value="ECO:0007669"/>
    <property type="project" value="UniProtKB-KW"/>
</dbReference>
<feature type="site" description="Important for catalytic activity, responsible for pKa modulation of the active site Glu and correct orientation of both the proton donor and substrate" evidence="7">
    <location>
        <position position="462"/>
    </location>
</feature>
<name>A0A2N5N1I5_9BACL</name>
<accession>A0A2N5N1I5</accession>
<comment type="caution">
    <text evidence="8">The sequence shown here is derived from an EMBL/GenBank/DDBJ whole genome shotgun (WGS) entry which is preliminary data.</text>
</comment>
<dbReference type="GO" id="GO:0004553">
    <property type="term" value="F:hydrolase activity, hydrolyzing O-glycosyl compounds"/>
    <property type="evidence" value="ECO:0007669"/>
    <property type="project" value="InterPro"/>
</dbReference>
<protein>
    <submittedName>
        <fullName evidence="8">Putative endo-1,4-beta-xylanase</fullName>
    </submittedName>
</protein>
<keyword evidence="5 8" id="KW-0326">Glycosidase</keyword>
<keyword evidence="4" id="KW-0119">Carbohydrate metabolism</keyword>
<proteinExistence type="inferred from homology"/>
<dbReference type="Pfam" id="PF04616">
    <property type="entry name" value="Glyco_hydro_43"/>
    <property type="match status" value="1"/>
</dbReference>
<dbReference type="PANTHER" id="PTHR43772">
    <property type="entry name" value="ENDO-1,4-BETA-XYLANASE"/>
    <property type="match status" value="1"/>
</dbReference>
<evidence type="ECO:0000256" key="3">
    <source>
        <dbReference type="ARBA" id="ARBA00022801"/>
    </source>
</evidence>
<keyword evidence="2 8" id="KW-0858">Xylan degradation</keyword>
<reference evidence="8 9" key="1">
    <citation type="submission" date="2017-05" db="EMBL/GenBank/DDBJ databases">
        <title>Functional genome analysis of Paenibacillus pasadenensis strain R16: insights on endophytic life style and antifungal activity.</title>
        <authorList>
            <person name="Passera A."/>
            <person name="Marcolungo L."/>
            <person name="Casati P."/>
            <person name="Brasca M."/>
            <person name="Quaglino F."/>
            <person name="Delledonne M."/>
        </authorList>
    </citation>
    <scope>NUCLEOTIDE SEQUENCE [LARGE SCALE GENOMIC DNA]</scope>
    <source>
        <strain evidence="8 9">R16</strain>
    </source>
</reference>
<gene>
    <name evidence="8" type="ORF">B8V81_2631</name>
</gene>
<comment type="similarity">
    <text evidence="1">Belongs to the glycosyl hydrolase 43 family.</text>
</comment>
<dbReference type="SUPFAM" id="SSF75005">
    <property type="entry name" value="Arabinanase/levansucrase/invertase"/>
    <property type="match status" value="2"/>
</dbReference>
<dbReference type="InterPro" id="IPR052176">
    <property type="entry name" value="Glycosyl_Hydrlase_43_Enz"/>
</dbReference>
<keyword evidence="9" id="KW-1185">Reference proteome</keyword>
<evidence type="ECO:0000256" key="6">
    <source>
        <dbReference type="PIRSR" id="PIRSR606710-1"/>
    </source>
</evidence>
<evidence type="ECO:0000256" key="1">
    <source>
        <dbReference type="ARBA" id="ARBA00009865"/>
    </source>
</evidence>
<keyword evidence="2 8" id="KW-0624">Polysaccharide degradation</keyword>
<dbReference type="EMBL" id="NFEZ01000004">
    <property type="protein sequence ID" value="PLT44200.1"/>
    <property type="molecule type" value="Genomic_DNA"/>
</dbReference>
<dbReference type="AlphaFoldDB" id="A0A2N5N1I5"/>
<evidence type="ECO:0000256" key="2">
    <source>
        <dbReference type="ARBA" id="ARBA00022651"/>
    </source>
</evidence>
<dbReference type="Proteomes" id="UP000234789">
    <property type="component" value="Unassembled WGS sequence"/>
</dbReference>
<evidence type="ECO:0000256" key="7">
    <source>
        <dbReference type="PIRSR" id="PIRSR606710-2"/>
    </source>
</evidence>
<feature type="active site" description="Proton donor" evidence="6">
    <location>
        <position position="510"/>
    </location>
</feature>
<evidence type="ECO:0000256" key="4">
    <source>
        <dbReference type="ARBA" id="ARBA00023277"/>
    </source>
</evidence>
<dbReference type="InterPro" id="IPR006710">
    <property type="entry name" value="Glyco_hydro_43"/>
</dbReference>